<dbReference type="Proteomes" id="UP000054721">
    <property type="component" value="Unassembled WGS sequence"/>
</dbReference>
<keyword evidence="2" id="KW-1185">Reference proteome</keyword>
<reference evidence="1 2" key="1">
    <citation type="submission" date="2015-05" db="EMBL/GenBank/DDBJ databases">
        <title>Evolution of Trichinella species and genotypes.</title>
        <authorList>
            <person name="Korhonen P.K."/>
            <person name="Edoardo P."/>
            <person name="Giuseppe L.R."/>
            <person name="Gasser R.B."/>
        </authorList>
    </citation>
    <scope>NUCLEOTIDE SEQUENCE [LARGE SCALE GENOMIC DNA]</scope>
    <source>
        <strain evidence="1">ISS10</strain>
    </source>
</reference>
<evidence type="ECO:0000313" key="1">
    <source>
        <dbReference type="EMBL" id="KRZ59793.1"/>
    </source>
</evidence>
<sequence>MVQLKTSRFLFSATDIYSMLGCQSEIDNSQILLSVILLVDIRGDAADTQVPHQYNHYWNLHKATIHHFRMKCWKCIHNIDRGRKTTRLVVFEKSKVINDGFIDALDI</sequence>
<proteinExistence type="predicted"/>
<organism evidence="1 2">
    <name type="scientific">Trichinella nativa</name>
    <dbReference type="NCBI Taxonomy" id="6335"/>
    <lineage>
        <taxon>Eukaryota</taxon>
        <taxon>Metazoa</taxon>
        <taxon>Ecdysozoa</taxon>
        <taxon>Nematoda</taxon>
        <taxon>Enoplea</taxon>
        <taxon>Dorylaimia</taxon>
        <taxon>Trichinellida</taxon>
        <taxon>Trichinellidae</taxon>
        <taxon>Trichinella</taxon>
    </lineage>
</organism>
<dbReference type="EMBL" id="JYDW01000037">
    <property type="protein sequence ID" value="KRZ59793.1"/>
    <property type="molecule type" value="Genomic_DNA"/>
</dbReference>
<dbReference type="AlphaFoldDB" id="A0A0V1LJV7"/>
<protein>
    <submittedName>
        <fullName evidence="1">Uncharacterized protein</fullName>
    </submittedName>
</protein>
<comment type="caution">
    <text evidence="1">The sequence shown here is derived from an EMBL/GenBank/DDBJ whole genome shotgun (WGS) entry which is preliminary data.</text>
</comment>
<evidence type="ECO:0000313" key="2">
    <source>
        <dbReference type="Proteomes" id="UP000054721"/>
    </source>
</evidence>
<name>A0A0V1LJV7_9BILA</name>
<accession>A0A0V1LJV7</accession>
<dbReference type="OrthoDB" id="5939095at2759"/>
<gene>
    <name evidence="1" type="ORF">T02_7341</name>
</gene>